<name>A0A8J2XV14_9BACT</name>
<evidence type="ECO:0000313" key="4">
    <source>
        <dbReference type="Proteomes" id="UP000607559"/>
    </source>
</evidence>
<sequence length="339" mass="39696">MKRMVVFLMVFSLTRVAVLAQATDEKSPQEIARGYTRQGDYSNAILVLNNALQKDPQNLELSKDLSFNYYLNRDYAKGLNVAKPLIDRPDADVQTYQIVALLYKGIDELKECDKLYKAGLKRFPKSGPLHSEYGEMLWSKNDFGCIKEWEKGIEDDPNYSSNYYYAAKYYYFANDRVWTLIYGEMFINLESYTKRTAEIKEVLLESYKKLFAESNMQNNQDVKNPFVRAWLNVVTPLNFIVKDGITAESLTVLRTKFIINWFNTYPTNYPFRLFEYQRQLLKEGMFDAYNEWIFGAAGNLPAFQTWSNAHGDDYKRFIDFQHGRVFKVPEGQYYQVTAK</sequence>
<dbReference type="Gene3D" id="1.25.40.10">
    <property type="entry name" value="Tetratricopeptide repeat domain"/>
    <property type="match status" value="1"/>
</dbReference>
<proteinExistence type="predicted"/>
<dbReference type="AlphaFoldDB" id="A0A8J2XV14"/>
<organism evidence="3 4">
    <name type="scientific">Puia dinghuensis</name>
    <dbReference type="NCBI Taxonomy" id="1792502"/>
    <lineage>
        <taxon>Bacteria</taxon>
        <taxon>Pseudomonadati</taxon>
        <taxon>Bacteroidota</taxon>
        <taxon>Chitinophagia</taxon>
        <taxon>Chitinophagales</taxon>
        <taxon>Chitinophagaceae</taxon>
        <taxon>Puia</taxon>
    </lineage>
</organism>
<reference evidence="3" key="2">
    <citation type="submission" date="2020-09" db="EMBL/GenBank/DDBJ databases">
        <authorList>
            <person name="Sun Q."/>
            <person name="Zhou Y."/>
        </authorList>
    </citation>
    <scope>NUCLEOTIDE SEQUENCE</scope>
    <source>
        <strain evidence="3">CGMCC 1.15448</strain>
    </source>
</reference>
<dbReference type="InterPro" id="IPR019734">
    <property type="entry name" value="TPR_rpt"/>
</dbReference>
<reference evidence="3" key="1">
    <citation type="journal article" date="2014" name="Int. J. Syst. Evol. Microbiol.">
        <title>Complete genome sequence of Corynebacterium casei LMG S-19264T (=DSM 44701T), isolated from a smear-ripened cheese.</title>
        <authorList>
            <consortium name="US DOE Joint Genome Institute (JGI-PGF)"/>
            <person name="Walter F."/>
            <person name="Albersmeier A."/>
            <person name="Kalinowski J."/>
            <person name="Ruckert C."/>
        </authorList>
    </citation>
    <scope>NUCLEOTIDE SEQUENCE</scope>
    <source>
        <strain evidence="3">CGMCC 1.15448</strain>
    </source>
</reference>
<dbReference type="SUPFAM" id="SSF48452">
    <property type="entry name" value="TPR-like"/>
    <property type="match status" value="1"/>
</dbReference>
<dbReference type="RefSeq" id="WP_188935228.1">
    <property type="nucleotide sequence ID" value="NZ_BMJC01000004.1"/>
</dbReference>
<evidence type="ECO:0000256" key="2">
    <source>
        <dbReference type="SAM" id="SignalP"/>
    </source>
</evidence>
<feature type="chain" id="PRO_5035214382" description="Tetratricopeptide repeat protein" evidence="2">
    <location>
        <begin position="23"/>
        <end position="339"/>
    </location>
</feature>
<accession>A0A8J2XV14</accession>
<protein>
    <recommendedName>
        <fullName evidence="5">Tetratricopeptide repeat protein</fullName>
    </recommendedName>
</protein>
<dbReference type="Proteomes" id="UP000607559">
    <property type="component" value="Unassembled WGS sequence"/>
</dbReference>
<keyword evidence="1" id="KW-0802">TPR repeat</keyword>
<dbReference type="InterPro" id="IPR011990">
    <property type="entry name" value="TPR-like_helical_dom_sf"/>
</dbReference>
<evidence type="ECO:0008006" key="5">
    <source>
        <dbReference type="Google" id="ProtNLM"/>
    </source>
</evidence>
<evidence type="ECO:0000313" key="3">
    <source>
        <dbReference type="EMBL" id="GGB13243.1"/>
    </source>
</evidence>
<keyword evidence="2" id="KW-0732">Signal</keyword>
<dbReference type="EMBL" id="BMJC01000004">
    <property type="protein sequence ID" value="GGB13243.1"/>
    <property type="molecule type" value="Genomic_DNA"/>
</dbReference>
<evidence type="ECO:0000256" key="1">
    <source>
        <dbReference type="PROSITE-ProRule" id="PRU00339"/>
    </source>
</evidence>
<feature type="signal peptide" evidence="2">
    <location>
        <begin position="1"/>
        <end position="22"/>
    </location>
</feature>
<feature type="repeat" description="TPR" evidence="1">
    <location>
        <begin position="25"/>
        <end position="58"/>
    </location>
</feature>
<dbReference type="PROSITE" id="PS50005">
    <property type="entry name" value="TPR"/>
    <property type="match status" value="1"/>
</dbReference>
<keyword evidence="4" id="KW-1185">Reference proteome</keyword>
<gene>
    <name evidence="3" type="ORF">GCM10011511_41130</name>
</gene>
<comment type="caution">
    <text evidence="3">The sequence shown here is derived from an EMBL/GenBank/DDBJ whole genome shotgun (WGS) entry which is preliminary data.</text>
</comment>